<dbReference type="InterPro" id="IPR000873">
    <property type="entry name" value="AMP-dep_synth/lig_dom"/>
</dbReference>
<dbReference type="Gene3D" id="3.30.300.30">
    <property type="match status" value="1"/>
</dbReference>
<evidence type="ECO:0000259" key="6">
    <source>
        <dbReference type="Pfam" id="PF13193"/>
    </source>
</evidence>
<protein>
    <recommendedName>
        <fullName evidence="8">AMP-dependent synthetase/ligase domain-containing protein</fullName>
    </recommendedName>
</protein>
<keyword evidence="3" id="KW-0547">Nucleotide-binding</keyword>
<dbReference type="NCBIfam" id="TIGR01217">
    <property type="entry name" value="ac_ac_CoA_syn"/>
    <property type="match status" value="1"/>
</dbReference>
<dbReference type="Gene3D" id="3.40.50.12780">
    <property type="entry name" value="N-terminal domain of ligase-like"/>
    <property type="match status" value="1"/>
</dbReference>
<dbReference type="PANTHER" id="PTHR42921">
    <property type="entry name" value="ACETOACETYL-COA SYNTHETASE"/>
    <property type="match status" value="1"/>
</dbReference>
<dbReference type="InterPro" id="IPR025110">
    <property type="entry name" value="AMP-bd_C"/>
</dbReference>
<evidence type="ECO:0000256" key="1">
    <source>
        <dbReference type="ARBA" id="ARBA00006432"/>
    </source>
</evidence>
<proteinExistence type="inferred from homology"/>
<dbReference type="InterPro" id="IPR042099">
    <property type="entry name" value="ANL_N_sf"/>
</dbReference>
<keyword evidence="2" id="KW-0436">Ligase</keyword>
<feature type="domain" description="AMP-binding enzyme C-terminal" evidence="6">
    <location>
        <begin position="479"/>
        <end position="548"/>
    </location>
</feature>
<dbReference type="SUPFAM" id="SSF56801">
    <property type="entry name" value="Acetyl-CoA synthetase-like"/>
    <property type="match status" value="1"/>
</dbReference>
<evidence type="ECO:0000313" key="7">
    <source>
        <dbReference type="EMBL" id="SUZ75582.1"/>
    </source>
</evidence>
<evidence type="ECO:0000256" key="2">
    <source>
        <dbReference type="ARBA" id="ARBA00022598"/>
    </source>
</evidence>
<dbReference type="InterPro" id="IPR020845">
    <property type="entry name" value="AMP-binding_CS"/>
</dbReference>
<dbReference type="EMBL" id="UINC01001250">
    <property type="protein sequence ID" value="SUZ75582.1"/>
    <property type="molecule type" value="Genomic_DNA"/>
</dbReference>
<name>A0A381Q8C5_9ZZZZ</name>
<dbReference type="Pfam" id="PF13193">
    <property type="entry name" value="AMP-binding_C"/>
    <property type="match status" value="1"/>
</dbReference>
<organism evidence="7">
    <name type="scientific">marine metagenome</name>
    <dbReference type="NCBI Taxonomy" id="408172"/>
    <lineage>
        <taxon>unclassified sequences</taxon>
        <taxon>metagenomes</taxon>
        <taxon>ecological metagenomes</taxon>
    </lineage>
</organism>
<dbReference type="NCBIfam" id="NF002937">
    <property type="entry name" value="PRK03584.1"/>
    <property type="match status" value="1"/>
</dbReference>
<reference evidence="7" key="1">
    <citation type="submission" date="2018-05" db="EMBL/GenBank/DDBJ databases">
        <authorList>
            <person name="Lanie J.A."/>
            <person name="Ng W.-L."/>
            <person name="Kazmierczak K.M."/>
            <person name="Andrzejewski T.M."/>
            <person name="Davidsen T.M."/>
            <person name="Wayne K.J."/>
            <person name="Tettelin H."/>
            <person name="Glass J.I."/>
            <person name="Rusch D."/>
            <person name="Podicherti R."/>
            <person name="Tsui H.-C.T."/>
            <person name="Winkler M.E."/>
        </authorList>
    </citation>
    <scope>NUCLEOTIDE SEQUENCE</scope>
</reference>
<dbReference type="PROSITE" id="PS00455">
    <property type="entry name" value="AMP_BINDING"/>
    <property type="match status" value="1"/>
</dbReference>
<evidence type="ECO:0008006" key="8">
    <source>
        <dbReference type="Google" id="ProtNLM"/>
    </source>
</evidence>
<evidence type="ECO:0000256" key="4">
    <source>
        <dbReference type="ARBA" id="ARBA00022840"/>
    </source>
</evidence>
<dbReference type="GO" id="GO:0030729">
    <property type="term" value="F:acetoacetate-CoA ligase activity"/>
    <property type="evidence" value="ECO:0007669"/>
    <property type="project" value="InterPro"/>
</dbReference>
<evidence type="ECO:0000259" key="5">
    <source>
        <dbReference type="Pfam" id="PF00501"/>
    </source>
</evidence>
<feature type="domain" description="AMP-dependent synthetase/ligase" evidence="5">
    <location>
        <begin position="45"/>
        <end position="407"/>
    </location>
</feature>
<gene>
    <name evidence="7" type="ORF">METZ01_LOCUS28436</name>
</gene>
<accession>A0A381Q8C5</accession>
<feature type="non-terminal residue" evidence="7">
    <location>
        <position position="1"/>
    </location>
</feature>
<evidence type="ECO:0000256" key="3">
    <source>
        <dbReference type="ARBA" id="ARBA00022741"/>
    </source>
</evidence>
<sequence>VIGEPGDTVFEPSADMRTARFFPDATLNFAENLLRRSDSGEAIIALGEDGRCRRVSWEELNNEAAAFSTWLDEVGLQAGDRVVAVLPNIAETISVMLGTTALGGVFASASPDFGEQGLLDRFAQVEPKILVACDGYQYNGKTVDLCDRISAVVKQLPTVEQVVIVPYMDFGVPDGMLDWHELLETRRGRPLQFRSLPYDHPLYIMFTSGTTGKPKCIVHRAGGCLVQHLKEHRLMCGLRPNERVFYFTTCGWMMWNWLVSALASEATLMLYDGSPFYPDGNRMFDFVQDERAMFFGTSAKFIDAVKKAGLKPAETHPLPDLETLASTGSPLVPESFDFVYEHIKQDVALTSVSGGTDLLACFVGSNPQGAIYRGEIQAPALGMAIEVWSDSGEPVVEERGELVCTQPFPTVPLGFWNDPDGSRFKAAYFEKFPGIWCHGDFALQTRHGGYVIMGRSDAVLNPGGVRIGTAEIYRQVEQLDPVLEAIVVGQEWEGDVRVVLFVVLREGLELNEALVHEIKAQIRAGATPRHVPQVVLAVADIPRTRSGKITELAVRDIIHGREVKNVEALANPEALDCFRDLDALGCGPRRTLS</sequence>
<dbReference type="InterPro" id="IPR005914">
    <property type="entry name" value="Acac_CoA_synth"/>
</dbReference>
<dbReference type="GO" id="GO:0006629">
    <property type="term" value="P:lipid metabolic process"/>
    <property type="evidence" value="ECO:0007669"/>
    <property type="project" value="InterPro"/>
</dbReference>
<dbReference type="GO" id="GO:0005524">
    <property type="term" value="F:ATP binding"/>
    <property type="evidence" value="ECO:0007669"/>
    <property type="project" value="UniProtKB-KW"/>
</dbReference>
<dbReference type="PANTHER" id="PTHR42921:SF1">
    <property type="entry name" value="ACETOACETYL-COA SYNTHETASE"/>
    <property type="match status" value="1"/>
</dbReference>
<dbReference type="InterPro" id="IPR045851">
    <property type="entry name" value="AMP-bd_C_sf"/>
</dbReference>
<dbReference type="Pfam" id="PF00501">
    <property type="entry name" value="AMP-binding"/>
    <property type="match status" value="1"/>
</dbReference>
<dbReference type="AlphaFoldDB" id="A0A381Q8C5"/>
<comment type="similarity">
    <text evidence="1">Belongs to the ATP-dependent AMP-binding enzyme family.</text>
</comment>
<keyword evidence="4" id="KW-0067">ATP-binding</keyword>